<name>A0ABR7LXP5_9ACTN</name>
<evidence type="ECO:0000256" key="1">
    <source>
        <dbReference type="ARBA" id="ARBA00022527"/>
    </source>
</evidence>
<dbReference type="InterPro" id="IPR050267">
    <property type="entry name" value="Anti-sigma-factor_SerPK"/>
</dbReference>
<dbReference type="GO" id="GO:0005524">
    <property type="term" value="F:ATP binding"/>
    <property type="evidence" value="ECO:0007669"/>
    <property type="project" value="UniProtKB-KW"/>
</dbReference>
<evidence type="ECO:0000313" key="4">
    <source>
        <dbReference type="Proteomes" id="UP000805614"/>
    </source>
</evidence>
<dbReference type="InterPro" id="IPR003594">
    <property type="entry name" value="HATPase_dom"/>
</dbReference>
<dbReference type="EMBL" id="JABVEC010000024">
    <property type="protein sequence ID" value="MBC6469153.1"/>
    <property type="molecule type" value="Genomic_DNA"/>
</dbReference>
<dbReference type="PANTHER" id="PTHR35526:SF3">
    <property type="entry name" value="ANTI-SIGMA-F FACTOR RSBW"/>
    <property type="match status" value="1"/>
</dbReference>
<keyword evidence="1" id="KW-0723">Serine/threonine-protein kinase</keyword>
<accession>A0ABR7LXP5</accession>
<gene>
    <name evidence="3" type="ORF">HKK74_27190</name>
</gene>
<dbReference type="SUPFAM" id="SSF55874">
    <property type="entry name" value="ATPase domain of HSP90 chaperone/DNA topoisomerase II/histidine kinase"/>
    <property type="match status" value="1"/>
</dbReference>
<evidence type="ECO:0000313" key="3">
    <source>
        <dbReference type="EMBL" id="MBC6469153.1"/>
    </source>
</evidence>
<proteinExistence type="predicted"/>
<keyword evidence="3" id="KW-0547">Nucleotide-binding</keyword>
<keyword evidence="4" id="KW-1185">Reference proteome</keyword>
<dbReference type="Pfam" id="PF13581">
    <property type="entry name" value="HATPase_c_2"/>
    <property type="match status" value="1"/>
</dbReference>
<sequence length="135" mass="13948">MSETVVIGAITLPGLGRSVAHARSFTRDVLGAGHPSLGDVQMCVSEAFTNGVVHTASGRGGKITVVFVAADDMVIAEVTDDGAGGALPRLRDDLMGVSGRGMRIINALALGWGVRPEGGRTTVWMRFPGPIPVIP</sequence>
<keyword evidence="1" id="KW-0808">Transferase</keyword>
<dbReference type="RefSeq" id="WP_187246198.1">
    <property type="nucleotide sequence ID" value="NZ_BAAAOK010000015.1"/>
</dbReference>
<dbReference type="Gene3D" id="3.30.565.10">
    <property type="entry name" value="Histidine kinase-like ATPase, C-terminal domain"/>
    <property type="match status" value="1"/>
</dbReference>
<dbReference type="CDD" id="cd16936">
    <property type="entry name" value="HATPase_RsbW-like"/>
    <property type="match status" value="1"/>
</dbReference>
<comment type="caution">
    <text evidence="3">The sequence shown here is derived from an EMBL/GenBank/DDBJ whole genome shotgun (WGS) entry which is preliminary data.</text>
</comment>
<feature type="domain" description="Histidine kinase/HSP90-like ATPase" evidence="2">
    <location>
        <begin position="17"/>
        <end position="127"/>
    </location>
</feature>
<reference evidence="3 4" key="1">
    <citation type="submission" date="2020-06" db="EMBL/GenBank/DDBJ databases">
        <title>Actinomadura xiongansis sp. nov., isolated from soil of Baiyangdian.</title>
        <authorList>
            <person name="Zhang X."/>
        </authorList>
    </citation>
    <scope>NUCLEOTIDE SEQUENCE [LARGE SCALE GENOMIC DNA]</scope>
    <source>
        <strain evidence="3 4">HBUM206468</strain>
    </source>
</reference>
<dbReference type="PANTHER" id="PTHR35526">
    <property type="entry name" value="ANTI-SIGMA-F FACTOR RSBW-RELATED"/>
    <property type="match status" value="1"/>
</dbReference>
<keyword evidence="3" id="KW-0067">ATP-binding</keyword>
<dbReference type="InterPro" id="IPR036890">
    <property type="entry name" value="HATPase_C_sf"/>
</dbReference>
<organism evidence="3 4">
    <name type="scientific">Actinomadura alba</name>
    <dbReference type="NCBI Taxonomy" id="406431"/>
    <lineage>
        <taxon>Bacteria</taxon>
        <taxon>Bacillati</taxon>
        <taxon>Actinomycetota</taxon>
        <taxon>Actinomycetes</taxon>
        <taxon>Streptosporangiales</taxon>
        <taxon>Thermomonosporaceae</taxon>
        <taxon>Actinomadura</taxon>
    </lineage>
</organism>
<evidence type="ECO:0000259" key="2">
    <source>
        <dbReference type="Pfam" id="PF13581"/>
    </source>
</evidence>
<dbReference type="Proteomes" id="UP000805614">
    <property type="component" value="Unassembled WGS sequence"/>
</dbReference>
<protein>
    <submittedName>
        <fullName evidence="3">ATP-binding protein</fullName>
    </submittedName>
</protein>
<keyword evidence="1" id="KW-0418">Kinase</keyword>